<dbReference type="OrthoDB" id="5359522at2"/>
<sequence>MLEGKIIFVVGACGRIGKELCKAILKNKGIAVLADINEKALKDLKEELHKEFDQELLSLKLDITSKESLNDAILKTEQKYKKIDAFVNSSYPCGKNWGKTPYYELSYEELCENLNLHLGGFILASQEFVKYFKKQGYGNIINLSSIMGVYAPKFENYKNTSMQSSLEYSVIKAGINHLGVWLAKELFNTNIRVNTLAAGGILDNQPQVFLDAYRKCCASKGMLEASDLCGTLVFLLSDASKFITGQTLVVSDGWGL</sequence>
<dbReference type="CDD" id="cd08930">
    <property type="entry name" value="SDR_c8"/>
    <property type="match status" value="1"/>
</dbReference>
<organism evidence="2 3">
    <name type="scientific">Campylobacter novaezeelandiae</name>
    <dbReference type="NCBI Taxonomy" id="2267891"/>
    <lineage>
        <taxon>Bacteria</taxon>
        <taxon>Pseudomonadati</taxon>
        <taxon>Campylobacterota</taxon>
        <taxon>Epsilonproteobacteria</taxon>
        <taxon>Campylobacterales</taxon>
        <taxon>Campylobacteraceae</taxon>
        <taxon>Campylobacter</taxon>
    </lineage>
</organism>
<evidence type="ECO:0000256" key="1">
    <source>
        <dbReference type="ARBA" id="ARBA00006484"/>
    </source>
</evidence>
<dbReference type="InterPro" id="IPR002347">
    <property type="entry name" value="SDR_fam"/>
</dbReference>
<comment type="caution">
    <text evidence="2">The sequence shown here is derived from an EMBL/GenBank/DDBJ whole genome shotgun (WGS) entry which is preliminary data.</text>
</comment>
<dbReference type="RefSeq" id="WP_131186602.1">
    <property type="nucleotide sequence ID" value="NZ_CP076657.1"/>
</dbReference>
<dbReference type="SUPFAM" id="SSF51735">
    <property type="entry name" value="NAD(P)-binding Rossmann-fold domains"/>
    <property type="match status" value="1"/>
</dbReference>
<dbReference type="PANTHER" id="PTHR42760">
    <property type="entry name" value="SHORT-CHAIN DEHYDROGENASES/REDUCTASES FAMILY MEMBER"/>
    <property type="match status" value="1"/>
</dbReference>
<dbReference type="Pfam" id="PF13561">
    <property type="entry name" value="adh_short_C2"/>
    <property type="match status" value="1"/>
</dbReference>
<dbReference type="PRINTS" id="PR00081">
    <property type="entry name" value="GDHRDH"/>
</dbReference>
<comment type="similarity">
    <text evidence="1">Belongs to the short-chain dehydrogenases/reductases (SDR) family.</text>
</comment>
<proteinExistence type="inferred from homology"/>
<name>A0A4Q9JWH3_9BACT</name>
<dbReference type="EMBL" id="QPGR01000006">
    <property type="protein sequence ID" value="TBR81328.1"/>
    <property type="molecule type" value="Genomic_DNA"/>
</dbReference>
<dbReference type="NCBIfam" id="NF006619">
    <property type="entry name" value="PRK09186.1"/>
    <property type="match status" value="1"/>
</dbReference>
<gene>
    <name evidence="2" type="ORF">DU473_04355</name>
</gene>
<dbReference type="AlphaFoldDB" id="A0A4Q9JWH3"/>
<protein>
    <submittedName>
        <fullName evidence="2">SDR family NAD(P)-dependent oxidoreductase</fullName>
    </submittedName>
</protein>
<dbReference type="GO" id="GO:0016616">
    <property type="term" value="F:oxidoreductase activity, acting on the CH-OH group of donors, NAD or NADP as acceptor"/>
    <property type="evidence" value="ECO:0007669"/>
    <property type="project" value="TreeGrafter"/>
</dbReference>
<keyword evidence="3" id="KW-1185">Reference proteome</keyword>
<dbReference type="Proteomes" id="UP000292583">
    <property type="component" value="Unassembled WGS sequence"/>
</dbReference>
<evidence type="ECO:0000313" key="3">
    <source>
        <dbReference type="Proteomes" id="UP000292583"/>
    </source>
</evidence>
<evidence type="ECO:0000313" key="2">
    <source>
        <dbReference type="EMBL" id="TBR81328.1"/>
    </source>
</evidence>
<reference evidence="2 3" key="1">
    <citation type="submission" date="2018-07" db="EMBL/GenBank/DDBJ databases">
        <title>Campylobacter zealandensis sp. nov., isolated from birds and water in New Zealand.</title>
        <authorList>
            <person name="Wilkinson D.A."/>
            <person name="Biggs P.J."/>
            <person name="French N.P."/>
            <person name="Midwinter A.C."/>
        </authorList>
    </citation>
    <scope>NUCLEOTIDE SEQUENCE [LARGE SCALE GENOMIC DNA]</scope>
    <source>
        <strain evidence="2 3">B423b</strain>
    </source>
</reference>
<dbReference type="Gene3D" id="3.40.50.720">
    <property type="entry name" value="NAD(P)-binding Rossmann-like Domain"/>
    <property type="match status" value="1"/>
</dbReference>
<dbReference type="InterPro" id="IPR036291">
    <property type="entry name" value="NAD(P)-bd_dom_sf"/>
</dbReference>
<accession>A0A4Q9JWH3</accession>